<evidence type="ECO:0000313" key="5">
    <source>
        <dbReference type="EMBL" id="MCE5172286.1"/>
    </source>
</evidence>
<dbReference type="InterPro" id="IPR050491">
    <property type="entry name" value="AmpC-like"/>
</dbReference>
<gene>
    <name evidence="5" type="ORF">LQV63_23695</name>
</gene>
<dbReference type="InterPro" id="IPR001466">
    <property type="entry name" value="Beta-lactam-related"/>
</dbReference>
<dbReference type="Gene3D" id="3.40.710.10">
    <property type="entry name" value="DD-peptidase/beta-lactamase superfamily"/>
    <property type="match status" value="1"/>
</dbReference>
<dbReference type="PANTHER" id="PTHR46825">
    <property type="entry name" value="D-ALANYL-D-ALANINE-CARBOXYPEPTIDASE/ENDOPEPTIDASE AMPH"/>
    <property type="match status" value="1"/>
</dbReference>
<dbReference type="Pfam" id="PF00144">
    <property type="entry name" value="Beta-lactamase"/>
    <property type="match status" value="1"/>
</dbReference>
<evidence type="ECO:0000256" key="2">
    <source>
        <dbReference type="ARBA" id="ARBA00023136"/>
    </source>
</evidence>
<comment type="caution">
    <text evidence="5">The sequence shown here is derived from an EMBL/GenBank/DDBJ whole genome shotgun (WGS) entry which is preliminary data.</text>
</comment>
<dbReference type="Proteomes" id="UP001199916">
    <property type="component" value="Unassembled WGS sequence"/>
</dbReference>
<protein>
    <submittedName>
        <fullName evidence="5">Beta-lactamase family protein</fullName>
    </submittedName>
</protein>
<evidence type="ECO:0000256" key="1">
    <source>
        <dbReference type="ARBA" id="ARBA00004370"/>
    </source>
</evidence>
<accession>A0ABS8YKE3</accession>
<dbReference type="PANTHER" id="PTHR46825:SF11">
    <property type="entry name" value="PENICILLIN-BINDING PROTEIN 4"/>
    <property type="match status" value="1"/>
</dbReference>
<feature type="domain" description="Beta-lactamase-related" evidence="4">
    <location>
        <begin position="49"/>
        <end position="374"/>
    </location>
</feature>
<keyword evidence="3" id="KW-0732">Signal</keyword>
<organism evidence="5 6">
    <name type="scientific">Paenibacillus profundus</name>
    <dbReference type="NCBI Taxonomy" id="1173085"/>
    <lineage>
        <taxon>Bacteria</taxon>
        <taxon>Bacillati</taxon>
        <taxon>Bacillota</taxon>
        <taxon>Bacilli</taxon>
        <taxon>Bacillales</taxon>
        <taxon>Paenibacillaceae</taxon>
        <taxon>Paenibacillus</taxon>
    </lineage>
</organism>
<feature type="signal peptide" evidence="3">
    <location>
        <begin position="1"/>
        <end position="25"/>
    </location>
</feature>
<sequence>MRKRLAVTLAVTLVLSMLAPMMSMAASNNNELGYDRTRKIAAEKAALLTETYGITSVQYALIDNGNIVVSGHSGTNDKEGNTGLTADTMYGVGSTSKMFAAAAVMKLVDEGKVNLDAPVASYISDFKMKDDRYKRITPRMLLNHSSGLGGATLGNAMLFDDNDTHAHDALLEQLAVQSLKADPGAFSVYCNDSFTLAEILVERVSGMDFTSFIHKYFTAPLGMTNTKTPLEQIDPARMAGLYYPTYEGQLPRDTVNVIGTGGIYSTAEDIVSFAKIFTGQADGILSDKSVKAMEQEEYKRGMWPKDADSSVGFGLGWDSVNMFPFSDYGIKALTKGGDTILYHSSLVVLPEHNMAAAVLSSGGDSMTDQLLANEMLLSALQEKGVIKERKPAKSHGVPVKANMPQEVAKNAGIYGAFNQLAKIEVSADGELSVSMIMLPEYPVAKYTYTADGSFVNADGSEKASFVTEDNGRTYLWVRTYSALPGLGQTALSQYTAEKLEANPLSADAAAAWANREGKKYYAVNEKYTSMWYYISMPSIQVSTVTDASGYWANKKIKGADKAVSELQIPFLGSRDAMEHNFYMKNGIEYLDVAGSLYVREEAVKPLYAGKQSSVTVQADGYAKWYSIPAAAAGKTMLVDMPETGAFVVYDQKGACVNDTVVSGKNEIVLPQSGTVVFAGEAGAKFGISLK</sequence>
<feature type="chain" id="PRO_5047213872" evidence="3">
    <location>
        <begin position="26"/>
        <end position="690"/>
    </location>
</feature>
<dbReference type="EMBL" id="JAJNBZ010000026">
    <property type="protein sequence ID" value="MCE5172286.1"/>
    <property type="molecule type" value="Genomic_DNA"/>
</dbReference>
<keyword evidence="6" id="KW-1185">Reference proteome</keyword>
<proteinExistence type="predicted"/>
<name>A0ABS8YKE3_9BACL</name>
<dbReference type="InterPro" id="IPR012338">
    <property type="entry name" value="Beta-lactam/transpept-like"/>
</dbReference>
<keyword evidence="2" id="KW-0472">Membrane</keyword>
<comment type="subcellular location">
    <subcellularLocation>
        <location evidence="1">Membrane</location>
    </subcellularLocation>
</comment>
<evidence type="ECO:0000259" key="4">
    <source>
        <dbReference type="Pfam" id="PF00144"/>
    </source>
</evidence>
<dbReference type="SUPFAM" id="SSF56601">
    <property type="entry name" value="beta-lactamase/transpeptidase-like"/>
    <property type="match status" value="1"/>
</dbReference>
<dbReference type="RefSeq" id="WP_233698509.1">
    <property type="nucleotide sequence ID" value="NZ_JAJNBZ010000026.1"/>
</dbReference>
<reference evidence="5 6" key="1">
    <citation type="submission" date="2021-11" db="EMBL/GenBank/DDBJ databases">
        <title>Draft genome sequence of Paenibacillus profundus YoMME, a new Gram-positive bacteria with exoelectrogenic properties.</title>
        <authorList>
            <person name="Hubenova Y."/>
            <person name="Hubenova E."/>
            <person name="Manasiev Y."/>
            <person name="Peykov S."/>
            <person name="Mitov M."/>
        </authorList>
    </citation>
    <scope>NUCLEOTIDE SEQUENCE [LARGE SCALE GENOMIC DNA]</scope>
    <source>
        <strain evidence="5 6">YoMME</strain>
    </source>
</reference>
<evidence type="ECO:0000256" key="3">
    <source>
        <dbReference type="SAM" id="SignalP"/>
    </source>
</evidence>
<evidence type="ECO:0000313" key="6">
    <source>
        <dbReference type="Proteomes" id="UP001199916"/>
    </source>
</evidence>